<accession>A0A8S9FSQ8</accession>
<organism evidence="2 3">
    <name type="scientific">Brassica cretica</name>
    <name type="common">Mustard</name>
    <dbReference type="NCBI Taxonomy" id="69181"/>
    <lineage>
        <taxon>Eukaryota</taxon>
        <taxon>Viridiplantae</taxon>
        <taxon>Streptophyta</taxon>
        <taxon>Embryophyta</taxon>
        <taxon>Tracheophyta</taxon>
        <taxon>Spermatophyta</taxon>
        <taxon>Magnoliopsida</taxon>
        <taxon>eudicotyledons</taxon>
        <taxon>Gunneridae</taxon>
        <taxon>Pentapetalae</taxon>
        <taxon>rosids</taxon>
        <taxon>malvids</taxon>
        <taxon>Brassicales</taxon>
        <taxon>Brassicaceae</taxon>
        <taxon>Brassiceae</taxon>
        <taxon>Brassica</taxon>
    </lineage>
</organism>
<protein>
    <recommendedName>
        <fullName evidence="1">F-box associated beta-propeller type 3 domain-containing protein</fullName>
    </recommendedName>
</protein>
<evidence type="ECO:0000259" key="1">
    <source>
        <dbReference type="Pfam" id="PF08268"/>
    </source>
</evidence>
<dbReference type="InterPro" id="IPR013187">
    <property type="entry name" value="F-box-assoc_dom_typ3"/>
</dbReference>
<dbReference type="Proteomes" id="UP000712281">
    <property type="component" value="Unassembled WGS sequence"/>
</dbReference>
<comment type="caution">
    <text evidence="2">The sequence shown here is derived from an EMBL/GenBank/DDBJ whole genome shotgun (WGS) entry which is preliminary data.</text>
</comment>
<dbReference type="AlphaFoldDB" id="A0A8S9FSQ8"/>
<dbReference type="NCBIfam" id="TIGR01640">
    <property type="entry name" value="F_box_assoc_1"/>
    <property type="match status" value="1"/>
</dbReference>
<proteinExistence type="predicted"/>
<dbReference type="PANTHER" id="PTHR31111">
    <property type="entry name" value="BNAA05G37150D PROTEIN-RELATED"/>
    <property type="match status" value="1"/>
</dbReference>
<dbReference type="InterPro" id="IPR017451">
    <property type="entry name" value="F-box-assoc_interact_dom"/>
</dbReference>
<evidence type="ECO:0000313" key="3">
    <source>
        <dbReference type="Proteomes" id="UP000712281"/>
    </source>
</evidence>
<feature type="domain" description="F-box associated beta-propeller type 3" evidence="1">
    <location>
        <begin position="9"/>
        <end position="207"/>
    </location>
</feature>
<gene>
    <name evidence="2" type="ORF">F2Q68_00023277</name>
</gene>
<dbReference type="PANTHER" id="PTHR31111:SF99">
    <property type="entry name" value="F-BOX PROTEIN DOR"/>
    <property type="match status" value="1"/>
</dbReference>
<evidence type="ECO:0000313" key="2">
    <source>
        <dbReference type="EMBL" id="KAF2535068.1"/>
    </source>
</evidence>
<dbReference type="Pfam" id="PF08268">
    <property type="entry name" value="FBA_3"/>
    <property type="match status" value="1"/>
</dbReference>
<reference evidence="2" key="1">
    <citation type="submission" date="2019-12" db="EMBL/GenBank/DDBJ databases">
        <title>Genome sequencing and annotation of Brassica cretica.</title>
        <authorList>
            <person name="Studholme D.J."/>
            <person name="Sarris P.F."/>
        </authorList>
    </citation>
    <scope>NUCLEOTIDE SEQUENCE</scope>
    <source>
        <strain evidence="2">PFS-001/15</strain>
        <tissue evidence="2">Leaf</tissue>
    </source>
</reference>
<name>A0A8S9FSQ8_BRACR</name>
<dbReference type="EMBL" id="QGKW02002228">
    <property type="protein sequence ID" value="KAF2535068.1"/>
    <property type="molecule type" value="Genomic_DNA"/>
</dbReference>
<sequence>MTYARVGNAVSKEHQVLTLETGKLSWRMIECGVPHFPHSNSVCINGVLYYKAKLNGSCLTGDMMIMSFDVRSEKYSLIKVMEPFIDAVRHATTLVNYNGKLASIRESECSYFRRENTSFEMWVLNDLMVQAYLQTASDVGGGDVTGGVFLHCVGVTDSNEVVLANHSLDGPFYVFYYCLESETIRRVEIQGLGAFRGFRVYTFVDHVEDVKLLKGVLGL</sequence>